<dbReference type="PANTHER" id="PTHR12341">
    <property type="entry name" value="5'-&gt;3' EXORIBONUCLEASE"/>
    <property type="match status" value="1"/>
</dbReference>
<dbReference type="Proteomes" id="UP000585474">
    <property type="component" value="Unassembled WGS sequence"/>
</dbReference>
<proteinExistence type="predicted"/>
<keyword evidence="3" id="KW-0269">Exonuclease</keyword>
<evidence type="ECO:0000256" key="1">
    <source>
        <dbReference type="ARBA" id="ARBA00022722"/>
    </source>
</evidence>
<dbReference type="OrthoDB" id="372487at2759"/>
<dbReference type="Pfam" id="PF03159">
    <property type="entry name" value="XRN_N"/>
    <property type="match status" value="1"/>
</dbReference>
<feature type="coiled-coil region" evidence="4">
    <location>
        <begin position="177"/>
        <end position="204"/>
    </location>
</feature>
<feature type="domain" description="Xrn1 helical" evidence="6">
    <location>
        <begin position="157"/>
        <end position="237"/>
    </location>
</feature>
<sequence>MGVPAFCRWLAEKYPMVVVDVIEEEPVVIEDVKIPVDTSKPNPNNIEYDNLYLDMNGIIHPCFHPEDRIPIDTSKPKPNYIEFDNLYLDLTLDCVKILGPSPSPFEQTVGCSSARSKSVRNESQLGQATRGVSVLNIGKQFVSSDNKQTYVRASKVAHFSSGATVGAVIVEAENGLETEICENKEDLKTKLKELLREKSDVFNSENPEEDKIKLGEPGWKERYYEEKFSADTLEELESIR</sequence>
<dbReference type="EMBL" id="BJWL01000011">
    <property type="protein sequence ID" value="GFY95705.1"/>
    <property type="molecule type" value="Genomic_DNA"/>
</dbReference>
<dbReference type="PANTHER" id="PTHR12341:SF41">
    <property type="entry name" value="5'-3' EXORIBONUCLEASE 2"/>
    <property type="match status" value="1"/>
</dbReference>
<keyword evidence="1" id="KW-0540">Nuclease</keyword>
<protein>
    <submittedName>
        <fullName evidence="7">5'-3' exoribonuclease 3</fullName>
    </submittedName>
</protein>
<organism evidence="7 8">
    <name type="scientific">Actinidia rufa</name>
    <dbReference type="NCBI Taxonomy" id="165716"/>
    <lineage>
        <taxon>Eukaryota</taxon>
        <taxon>Viridiplantae</taxon>
        <taxon>Streptophyta</taxon>
        <taxon>Embryophyta</taxon>
        <taxon>Tracheophyta</taxon>
        <taxon>Spermatophyta</taxon>
        <taxon>Magnoliopsida</taxon>
        <taxon>eudicotyledons</taxon>
        <taxon>Gunneridae</taxon>
        <taxon>Pentapetalae</taxon>
        <taxon>asterids</taxon>
        <taxon>Ericales</taxon>
        <taxon>Actinidiaceae</taxon>
        <taxon>Actinidia</taxon>
    </lineage>
</organism>
<dbReference type="Gene3D" id="3.40.50.12390">
    <property type="match status" value="1"/>
</dbReference>
<dbReference type="InterPro" id="IPR041412">
    <property type="entry name" value="Xrn1_helical"/>
</dbReference>
<evidence type="ECO:0000313" key="7">
    <source>
        <dbReference type="EMBL" id="GFY95705.1"/>
    </source>
</evidence>
<accession>A0A7J0FAM9</accession>
<evidence type="ECO:0000256" key="3">
    <source>
        <dbReference type="ARBA" id="ARBA00022839"/>
    </source>
</evidence>
<evidence type="ECO:0000313" key="8">
    <source>
        <dbReference type="Proteomes" id="UP000585474"/>
    </source>
</evidence>
<evidence type="ECO:0000256" key="2">
    <source>
        <dbReference type="ARBA" id="ARBA00022801"/>
    </source>
</evidence>
<keyword evidence="2" id="KW-0378">Hydrolase</keyword>
<evidence type="ECO:0000259" key="6">
    <source>
        <dbReference type="Pfam" id="PF17846"/>
    </source>
</evidence>
<dbReference type="Pfam" id="PF17846">
    <property type="entry name" value="XRN_M"/>
    <property type="match status" value="1"/>
</dbReference>
<comment type="caution">
    <text evidence="7">The sequence shown here is derived from an EMBL/GenBank/DDBJ whole genome shotgun (WGS) entry which is preliminary data.</text>
</comment>
<name>A0A7J0FAM9_9ERIC</name>
<reference evidence="7 8" key="1">
    <citation type="submission" date="2019-07" db="EMBL/GenBank/DDBJ databases">
        <title>De Novo Assembly of kiwifruit Actinidia rufa.</title>
        <authorList>
            <person name="Sugita-Konishi S."/>
            <person name="Sato K."/>
            <person name="Mori E."/>
            <person name="Abe Y."/>
            <person name="Kisaki G."/>
            <person name="Hamano K."/>
            <person name="Suezawa K."/>
            <person name="Otani M."/>
            <person name="Fukuda T."/>
            <person name="Manabe T."/>
            <person name="Gomi K."/>
            <person name="Tabuchi M."/>
            <person name="Akimitsu K."/>
            <person name="Kataoka I."/>
        </authorList>
    </citation>
    <scope>NUCLEOTIDE SEQUENCE [LARGE SCALE GENOMIC DNA]</scope>
    <source>
        <strain evidence="8">cv. Fuchu</strain>
    </source>
</reference>
<dbReference type="GO" id="GO:0005634">
    <property type="term" value="C:nucleus"/>
    <property type="evidence" value="ECO:0007669"/>
    <property type="project" value="TreeGrafter"/>
</dbReference>
<dbReference type="GO" id="GO:0000956">
    <property type="term" value="P:nuclear-transcribed mRNA catabolic process"/>
    <property type="evidence" value="ECO:0007669"/>
    <property type="project" value="TreeGrafter"/>
</dbReference>
<keyword evidence="8" id="KW-1185">Reference proteome</keyword>
<keyword evidence="4" id="KW-0175">Coiled coil</keyword>
<dbReference type="InterPro" id="IPR027073">
    <property type="entry name" value="5_3_exoribonuclease"/>
</dbReference>
<gene>
    <name evidence="7" type="ORF">Acr_11g0000110</name>
</gene>
<dbReference type="GO" id="GO:0003723">
    <property type="term" value="F:RNA binding"/>
    <property type="evidence" value="ECO:0007669"/>
    <property type="project" value="TreeGrafter"/>
</dbReference>
<dbReference type="AlphaFoldDB" id="A0A7J0FAM9"/>
<feature type="domain" description="Xrn1 N-terminal" evidence="5">
    <location>
        <begin position="1"/>
        <end position="69"/>
    </location>
</feature>
<dbReference type="GO" id="GO:0004534">
    <property type="term" value="F:5'-3' RNA exonuclease activity"/>
    <property type="evidence" value="ECO:0007669"/>
    <property type="project" value="TreeGrafter"/>
</dbReference>
<evidence type="ECO:0000256" key="4">
    <source>
        <dbReference type="SAM" id="Coils"/>
    </source>
</evidence>
<evidence type="ECO:0000259" key="5">
    <source>
        <dbReference type="Pfam" id="PF03159"/>
    </source>
</evidence>
<dbReference type="InterPro" id="IPR004859">
    <property type="entry name" value="Xrn1_N"/>
</dbReference>